<evidence type="ECO:0000313" key="2">
    <source>
        <dbReference type="EMBL" id="MCY1081376.1"/>
    </source>
</evidence>
<comment type="caution">
    <text evidence="2">The sequence shown here is derived from an EMBL/GenBank/DDBJ whole genome shotgun (WGS) entry which is preliminary data.</text>
</comment>
<accession>A0ABT4AI65</accession>
<dbReference type="Gene3D" id="3.40.630.30">
    <property type="match status" value="1"/>
</dbReference>
<proteinExistence type="predicted"/>
<dbReference type="PROSITE" id="PS51186">
    <property type="entry name" value="GNAT"/>
    <property type="match status" value="1"/>
</dbReference>
<dbReference type="RefSeq" id="WP_267539976.1">
    <property type="nucleotide sequence ID" value="NZ_JAPNKA010000001.1"/>
</dbReference>
<keyword evidence="3" id="KW-1185">Reference proteome</keyword>
<protein>
    <submittedName>
        <fullName evidence="2">N-acetyltransferase</fullName>
    </submittedName>
</protein>
<evidence type="ECO:0000259" key="1">
    <source>
        <dbReference type="PROSITE" id="PS51186"/>
    </source>
</evidence>
<gene>
    <name evidence="2" type="ORF">OV287_43675</name>
</gene>
<dbReference type="SUPFAM" id="SSF55729">
    <property type="entry name" value="Acyl-CoA N-acyltransferases (Nat)"/>
    <property type="match status" value="1"/>
</dbReference>
<dbReference type="Proteomes" id="UP001207654">
    <property type="component" value="Unassembled WGS sequence"/>
</dbReference>
<dbReference type="EMBL" id="JAPNKA010000001">
    <property type="protein sequence ID" value="MCY1081376.1"/>
    <property type="molecule type" value="Genomic_DNA"/>
</dbReference>
<evidence type="ECO:0000313" key="3">
    <source>
        <dbReference type="Proteomes" id="UP001207654"/>
    </source>
</evidence>
<feature type="domain" description="N-acetyltransferase" evidence="1">
    <location>
        <begin position="156"/>
        <end position="293"/>
    </location>
</feature>
<reference evidence="2 3" key="1">
    <citation type="submission" date="2022-11" db="EMBL/GenBank/DDBJ databases">
        <title>Minimal conservation of predation-associated metabolite biosynthetic gene clusters underscores biosynthetic potential of Myxococcota including descriptions for ten novel species: Archangium lansinium sp. nov., Myxococcus landrumus sp. nov., Nannocystis bai.</title>
        <authorList>
            <person name="Ahearne A."/>
            <person name="Stevens C."/>
            <person name="Phillips K."/>
        </authorList>
    </citation>
    <scope>NUCLEOTIDE SEQUENCE [LARGE SCALE GENOMIC DNA]</scope>
    <source>
        <strain evidence="2 3">MIWBW</strain>
    </source>
</reference>
<dbReference type="InterPro" id="IPR000182">
    <property type="entry name" value="GNAT_dom"/>
</dbReference>
<organism evidence="2 3">
    <name type="scientific">Archangium lansingense</name>
    <dbReference type="NCBI Taxonomy" id="2995310"/>
    <lineage>
        <taxon>Bacteria</taxon>
        <taxon>Pseudomonadati</taxon>
        <taxon>Myxococcota</taxon>
        <taxon>Myxococcia</taxon>
        <taxon>Myxococcales</taxon>
        <taxon>Cystobacterineae</taxon>
        <taxon>Archangiaceae</taxon>
        <taxon>Archangium</taxon>
    </lineage>
</organism>
<sequence>MTSVVVGQVLRALPLGRTLWVRGLGRSMWPLLRSGDSVQVLRCTAEAVAPGDLAVLLRADGGLTAHLVTGTSPVRTASFLGLEDPAAELLGRVVRVRTRGLEVPLPVLARPLLRAAQRLGTTAFRSPVLRGARRLAREWGTSSWTRPGRARWLGALTVRPLRPGEEESLLVFAGHHQPQAAAELGPGLARGAGLVVGAFDARGRLRGFTSAEAGSERVRWLVVAPVARRLGVGGALLGGLAREARTRGWAVLRAPPSLVDSRLSRLLRAQGFREVASGEAGRYWELPLKDEPPPLHRSEG</sequence>
<name>A0ABT4AI65_9BACT</name>
<dbReference type="InterPro" id="IPR016181">
    <property type="entry name" value="Acyl_CoA_acyltransferase"/>
</dbReference>